<dbReference type="EMBL" id="JABTXI010000001">
    <property type="protein sequence ID" value="MBY3588527.1"/>
    <property type="molecule type" value="Genomic_DNA"/>
</dbReference>
<organism evidence="3 4">
    <name type="scientific">Rhizobium bangladeshense</name>
    <dbReference type="NCBI Taxonomy" id="1138189"/>
    <lineage>
        <taxon>Bacteria</taxon>
        <taxon>Pseudomonadati</taxon>
        <taxon>Pseudomonadota</taxon>
        <taxon>Alphaproteobacteria</taxon>
        <taxon>Hyphomicrobiales</taxon>
        <taxon>Rhizobiaceae</taxon>
        <taxon>Rhizobium/Agrobacterium group</taxon>
        <taxon>Rhizobium</taxon>
    </lineage>
</organism>
<feature type="region of interest" description="Disordered" evidence="1">
    <location>
        <begin position="44"/>
        <end position="74"/>
    </location>
</feature>
<dbReference type="Proteomes" id="UP000720124">
    <property type="component" value="Unassembled WGS sequence"/>
</dbReference>
<protein>
    <submittedName>
        <fullName evidence="3">Hint domain-containing protein</fullName>
    </submittedName>
</protein>
<reference evidence="3 4" key="1">
    <citation type="submission" date="2020-06" db="EMBL/GenBank/DDBJ databases">
        <title>Global-level population genomics: horizontal gene transfer, symbiosis and evolution in Rhizobia.</title>
        <authorList>
            <person name="Gai Y."/>
        </authorList>
    </citation>
    <scope>NUCLEOTIDE SEQUENCE [LARGE SCALE GENOMIC DNA]</scope>
    <source>
        <strain evidence="3 4">PLR6_1b</strain>
    </source>
</reference>
<dbReference type="Gene3D" id="2.170.16.10">
    <property type="entry name" value="Hedgehog/Intein (Hint) domain"/>
    <property type="match status" value="1"/>
</dbReference>
<dbReference type="InterPro" id="IPR036844">
    <property type="entry name" value="Hint_dom_sf"/>
</dbReference>
<accession>A0ABS7LAP3</accession>
<feature type="compositionally biased region" description="Gly residues" evidence="1">
    <location>
        <begin position="53"/>
        <end position="74"/>
    </location>
</feature>
<dbReference type="InterPro" id="IPR028992">
    <property type="entry name" value="Hedgehog/Intein_dom"/>
</dbReference>
<evidence type="ECO:0000256" key="1">
    <source>
        <dbReference type="SAM" id="MobiDB-lite"/>
    </source>
</evidence>
<evidence type="ECO:0000313" key="4">
    <source>
        <dbReference type="Proteomes" id="UP000720124"/>
    </source>
</evidence>
<feature type="domain" description="Hedgehog/Intein (Hint)" evidence="2">
    <location>
        <begin position="81"/>
        <end position="216"/>
    </location>
</feature>
<dbReference type="PROSITE" id="PS51318">
    <property type="entry name" value="TAT"/>
    <property type="match status" value="1"/>
</dbReference>
<dbReference type="RefSeq" id="WP_207607377.1">
    <property type="nucleotide sequence ID" value="NZ_CP071618.1"/>
</dbReference>
<dbReference type="Pfam" id="PF13403">
    <property type="entry name" value="Hint_2"/>
    <property type="match status" value="1"/>
</dbReference>
<name>A0ABS7LAP3_9HYPH</name>
<gene>
    <name evidence="3" type="ORF">HJA87_01280</name>
</gene>
<sequence length="289" mass="30478">MSSTEDPKLPRNTARRHFLGVAAATGARLAAMAAMATAISTSPAKAMGRRWGRGGSGGHGGSGGSGGPGGRGGRGGSGANCFLRGTGILTDCGKKPVEDLSIGDRVALADGSTRPVKWVGRQTFKMSGARWQKDVVPIRVSRHALDGHTPHSDLFLSPGHALYLNGVLIQVKELVNGTTIAPVMPAAEGSIDYFAVMLDTHEVILAEGAAVETFHLKDSNHENFCNFAEYQRLYGEERIVMTPFAPLLGGGWSHLRALLLLSVSPLVPVRDPFGDACETIEAQAREPSL</sequence>
<evidence type="ECO:0000313" key="3">
    <source>
        <dbReference type="EMBL" id="MBY3588527.1"/>
    </source>
</evidence>
<comment type="caution">
    <text evidence="3">The sequence shown here is derived from an EMBL/GenBank/DDBJ whole genome shotgun (WGS) entry which is preliminary data.</text>
</comment>
<proteinExistence type="predicted"/>
<evidence type="ECO:0000259" key="2">
    <source>
        <dbReference type="Pfam" id="PF13403"/>
    </source>
</evidence>
<dbReference type="SUPFAM" id="SSF51294">
    <property type="entry name" value="Hedgehog/intein (Hint) domain"/>
    <property type="match status" value="1"/>
</dbReference>
<keyword evidence="4" id="KW-1185">Reference proteome</keyword>
<dbReference type="InterPro" id="IPR006311">
    <property type="entry name" value="TAT_signal"/>
</dbReference>